<dbReference type="InterPro" id="IPR001539">
    <property type="entry name" value="Peptidase_U32"/>
</dbReference>
<dbReference type="InterPro" id="IPR051454">
    <property type="entry name" value="RNA/ubiquinone_mod_enzymes"/>
</dbReference>
<organism evidence="2 3">
    <name type="scientific">Desulfocucumis palustris</name>
    <dbReference type="NCBI Taxonomy" id="1898651"/>
    <lineage>
        <taxon>Bacteria</taxon>
        <taxon>Bacillati</taxon>
        <taxon>Bacillota</taxon>
        <taxon>Clostridia</taxon>
        <taxon>Eubacteriales</taxon>
        <taxon>Desulfocucumaceae</taxon>
        <taxon>Desulfocucumis</taxon>
    </lineage>
</organism>
<dbReference type="EMBL" id="BFAV01000045">
    <property type="protein sequence ID" value="GBF32728.1"/>
    <property type="molecule type" value="Genomic_DNA"/>
</dbReference>
<dbReference type="Proteomes" id="UP000239549">
    <property type="component" value="Unassembled WGS sequence"/>
</dbReference>
<dbReference type="InterPro" id="IPR020988">
    <property type="entry name" value="Pept_U32_collagenase"/>
</dbReference>
<evidence type="ECO:0000313" key="2">
    <source>
        <dbReference type="EMBL" id="GBF32728.1"/>
    </source>
</evidence>
<keyword evidence="2" id="KW-0645">Protease</keyword>
<gene>
    <name evidence="2" type="ORF">DCCM_0924</name>
</gene>
<dbReference type="GO" id="GO:0008233">
    <property type="term" value="F:peptidase activity"/>
    <property type="evidence" value="ECO:0007669"/>
    <property type="project" value="UniProtKB-KW"/>
</dbReference>
<protein>
    <submittedName>
        <fullName evidence="2">Protease</fullName>
    </submittedName>
</protein>
<dbReference type="RefSeq" id="WP_231702646.1">
    <property type="nucleotide sequence ID" value="NZ_BFAV01000045.1"/>
</dbReference>
<feature type="domain" description="Peptidase U32 collagenase" evidence="1">
    <location>
        <begin position="396"/>
        <end position="515"/>
    </location>
</feature>
<proteinExistence type="predicted"/>
<dbReference type="GO" id="GO:0006508">
    <property type="term" value="P:proteolysis"/>
    <property type="evidence" value="ECO:0007669"/>
    <property type="project" value="UniProtKB-KW"/>
</dbReference>
<dbReference type="Pfam" id="PF12392">
    <property type="entry name" value="DUF3656"/>
    <property type="match status" value="1"/>
</dbReference>
<evidence type="ECO:0000313" key="3">
    <source>
        <dbReference type="Proteomes" id="UP000239549"/>
    </source>
</evidence>
<keyword evidence="2" id="KW-0378">Hydrolase</keyword>
<dbReference type="PANTHER" id="PTHR30217:SF10">
    <property type="entry name" value="23S RRNA 5-HYDROXYCYTIDINE C2501 SYNTHASE"/>
    <property type="match status" value="1"/>
</dbReference>
<sequence>MRISSKPELLAPAGGQEALVAAVENGADAVYLGGPLFNARLSASNFDRGQLAGAVEYAHVRGVKVYVTVNTLVADTEMESALKFLHYLQSIGADAAILQDLGLARLVRRVLPELPLHASTQMTAHNSPGVRQLLEAGFDRIVLAREMSLKEIEGIKSATGAELEAFVHGALCISYSGQCLLSSMIGGRSGNRGRCAQPCRMQYELVGGRGRTLAGYSPPGEYLLSPRDLNISRHLPELIKAGINSFKIEGRMKRPEYVATVVRIYRRLLDRALSGGPYSVSEEENRDLAQIFNRDFSSGYFFGRQGAAMMSYKRPNNRGVRLGRVKGYNRDDRLVEIALEEPLRKGDGLEVWVTEGGRVGFEVGDIFLGGARVDKAPAGASVKLSVPGKVKPGDRVFKTHDAELIEEARRTFTTPGGVKKIPLRFTVQAGIGLPLQLTVEDGQGGRAAAATPSPGQPAKKRPLDREFLLNQLGRLGNTPFALGELDADIRDEVIYPVSEINEARRAALAELENRLLESRRRPPLEKAAFEKRLKASGLYHEKHREGKGKTLLSVSVGDMASLKAAVEAGADAVYFGGDNFRTKPVVKNSHLAEGLNYCRERGAAFIFSTPRITADADLEQILRRLEFLAGLSPDGVLAGNSGILRLVRSHFPDIRVVSDFGFNVFNRSSLEYLLELGCARVTLSPELTMEQVGKLAPYPSEVLMQGAVELMISEYCAAGSLLGESKKTENCPGPCRGNSLSLRDRTGAEFPVETDNYCRMHIFNSRDLCLIEDVEGLSALGLEYLRIEARRESPEYVAEAVRAYRRVMDQGGGARERQAALAREALIRLSPQGITKGHYYRGVL</sequence>
<dbReference type="PANTHER" id="PTHR30217">
    <property type="entry name" value="PEPTIDASE U32 FAMILY"/>
    <property type="match status" value="1"/>
</dbReference>
<reference evidence="3" key="1">
    <citation type="submission" date="2018-02" db="EMBL/GenBank/DDBJ databases">
        <title>Genome sequence of Desulfocucumis palustris strain NAW-5.</title>
        <authorList>
            <person name="Watanabe M."/>
            <person name="Kojima H."/>
            <person name="Fukui M."/>
        </authorList>
    </citation>
    <scope>NUCLEOTIDE SEQUENCE [LARGE SCALE GENOMIC DNA]</scope>
    <source>
        <strain evidence="3">NAW-5</strain>
    </source>
</reference>
<accession>A0A2L2X9B8</accession>
<keyword evidence="3" id="KW-1185">Reference proteome</keyword>
<dbReference type="Pfam" id="PF01136">
    <property type="entry name" value="Peptidase_U32"/>
    <property type="match status" value="2"/>
</dbReference>
<dbReference type="AlphaFoldDB" id="A0A2L2X9B8"/>
<name>A0A2L2X9B8_9FIRM</name>
<evidence type="ECO:0000259" key="1">
    <source>
        <dbReference type="Pfam" id="PF12392"/>
    </source>
</evidence>
<comment type="caution">
    <text evidence="2">The sequence shown here is derived from an EMBL/GenBank/DDBJ whole genome shotgun (WGS) entry which is preliminary data.</text>
</comment>
<dbReference type="PROSITE" id="PS01276">
    <property type="entry name" value="PEPTIDASE_U32"/>
    <property type="match status" value="1"/>
</dbReference>